<feature type="transmembrane region" description="Helical" evidence="3">
    <location>
        <begin position="136"/>
        <end position="155"/>
    </location>
</feature>
<comment type="caution">
    <text evidence="5">The sequence shown here is derived from an EMBL/GenBank/DDBJ whole genome shotgun (WGS) entry which is preliminary data.</text>
</comment>
<keyword evidence="3" id="KW-1133">Transmembrane helix</keyword>
<evidence type="ECO:0000313" key="5">
    <source>
        <dbReference type="EMBL" id="MFE9598912.1"/>
    </source>
</evidence>
<sequence>MPRPPPPGYRPRVRLIPIVVGALWGAWSGLLLPRAAHRLSVEAEEPWNGHCPDGHPIKGPFDGWLGRARCDGTGGSRRCGSYGPSTPVVSTATALVCATLAAATGPHPELVVWLLAAPVAVLLALVDYRVHRLPDVLTLPLAAATLALLGIAALLPADAGSWLTALLGGLALGAGYLVLYLINPAGMGFGDVKLALALGTALGWYGWPVLVTGAFAGVLYGAVYGLGMVALRRAGRKTAIPLGPFMLGGAFTGVVLGALAAA</sequence>
<dbReference type="Proteomes" id="UP001601303">
    <property type="component" value="Unassembled WGS sequence"/>
</dbReference>
<dbReference type="RefSeq" id="WP_388104613.1">
    <property type="nucleotide sequence ID" value="NZ_JBIAHM010000003.1"/>
</dbReference>
<dbReference type="InterPro" id="IPR014032">
    <property type="entry name" value="Peptidase_A24A_bac"/>
</dbReference>
<feature type="transmembrane region" description="Helical" evidence="3">
    <location>
        <begin position="239"/>
        <end position="261"/>
    </location>
</feature>
<feature type="transmembrane region" description="Helical" evidence="3">
    <location>
        <begin position="162"/>
        <end position="182"/>
    </location>
</feature>
<evidence type="ECO:0000256" key="1">
    <source>
        <dbReference type="ARBA" id="ARBA00005801"/>
    </source>
</evidence>
<dbReference type="PANTHER" id="PTHR30487">
    <property type="entry name" value="TYPE 4 PREPILIN-LIKE PROTEINS LEADER PEPTIDE-PROCESSING ENZYME"/>
    <property type="match status" value="1"/>
</dbReference>
<dbReference type="EMBL" id="JBIAHM010000003">
    <property type="protein sequence ID" value="MFE9598912.1"/>
    <property type="molecule type" value="Genomic_DNA"/>
</dbReference>
<dbReference type="EC" id="3.4.23.-" evidence="5"/>
<accession>A0ABW6M101</accession>
<keyword evidence="3" id="KW-0812">Transmembrane</keyword>
<protein>
    <submittedName>
        <fullName evidence="5">Prepilin peptidase</fullName>
        <ecNumber evidence="5">3.4.23.-</ecNumber>
    </submittedName>
</protein>
<dbReference type="GO" id="GO:0016787">
    <property type="term" value="F:hydrolase activity"/>
    <property type="evidence" value="ECO:0007669"/>
    <property type="project" value="UniProtKB-KW"/>
</dbReference>
<keyword evidence="3" id="KW-0472">Membrane</keyword>
<dbReference type="InterPro" id="IPR050882">
    <property type="entry name" value="Prepilin_peptidase/N-MTase"/>
</dbReference>
<proteinExistence type="inferred from homology"/>
<comment type="similarity">
    <text evidence="1 2">Belongs to the peptidase A24 family.</text>
</comment>
<organism evidence="5 6">
    <name type="scientific">Streptomyces hokutonensis</name>
    <dbReference type="NCBI Taxonomy" id="1306990"/>
    <lineage>
        <taxon>Bacteria</taxon>
        <taxon>Bacillati</taxon>
        <taxon>Actinomycetota</taxon>
        <taxon>Actinomycetes</taxon>
        <taxon>Kitasatosporales</taxon>
        <taxon>Streptomycetaceae</taxon>
        <taxon>Streptomyces</taxon>
    </lineage>
</organism>
<keyword evidence="6" id="KW-1185">Reference proteome</keyword>
<dbReference type="Pfam" id="PF01478">
    <property type="entry name" value="Peptidase_A24"/>
    <property type="match status" value="1"/>
</dbReference>
<evidence type="ECO:0000256" key="3">
    <source>
        <dbReference type="SAM" id="Phobius"/>
    </source>
</evidence>
<keyword evidence="5" id="KW-0378">Hydrolase</keyword>
<feature type="transmembrane region" description="Helical" evidence="3">
    <location>
        <begin position="110"/>
        <end position="130"/>
    </location>
</feature>
<dbReference type="Gene3D" id="1.20.120.1220">
    <property type="match status" value="1"/>
</dbReference>
<name>A0ABW6M101_9ACTN</name>
<dbReference type="PANTHER" id="PTHR30487:SF0">
    <property type="entry name" value="PREPILIN LEADER PEPTIDASE_N-METHYLTRANSFERASE-RELATED"/>
    <property type="match status" value="1"/>
</dbReference>
<dbReference type="PRINTS" id="PR00864">
    <property type="entry name" value="PREPILNPTASE"/>
</dbReference>
<dbReference type="InterPro" id="IPR000045">
    <property type="entry name" value="Prepilin_IV_endopep_pep"/>
</dbReference>
<reference evidence="5 6" key="1">
    <citation type="submission" date="2024-10" db="EMBL/GenBank/DDBJ databases">
        <title>The Natural Products Discovery Center: Release of the First 8490 Sequenced Strains for Exploring Actinobacteria Biosynthetic Diversity.</title>
        <authorList>
            <person name="Kalkreuter E."/>
            <person name="Kautsar S.A."/>
            <person name="Yang D."/>
            <person name="Bader C.D."/>
            <person name="Teijaro C.N."/>
            <person name="Fluegel L."/>
            <person name="Davis C.M."/>
            <person name="Simpson J.R."/>
            <person name="Lauterbach L."/>
            <person name="Steele A.D."/>
            <person name="Gui C."/>
            <person name="Meng S."/>
            <person name="Li G."/>
            <person name="Viehrig K."/>
            <person name="Ye F."/>
            <person name="Su P."/>
            <person name="Kiefer A.F."/>
            <person name="Nichols A."/>
            <person name="Cepeda A.J."/>
            <person name="Yan W."/>
            <person name="Fan B."/>
            <person name="Jiang Y."/>
            <person name="Adhikari A."/>
            <person name="Zheng C.-J."/>
            <person name="Schuster L."/>
            <person name="Cowan T.M."/>
            <person name="Smanski M.J."/>
            <person name="Chevrette M.G."/>
            <person name="De Carvalho L.P.S."/>
            <person name="Shen B."/>
        </authorList>
    </citation>
    <scope>NUCLEOTIDE SEQUENCE [LARGE SCALE GENOMIC DNA]</scope>
    <source>
        <strain evidence="5 6">NPDC006488</strain>
    </source>
</reference>
<feature type="transmembrane region" description="Helical" evidence="3">
    <location>
        <begin position="202"/>
        <end position="227"/>
    </location>
</feature>
<evidence type="ECO:0000256" key="2">
    <source>
        <dbReference type="RuleBase" id="RU003793"/>
    </source>
</evidence>
<feature type="domain" description="Prepilin type IV endopeptidase peptidase" evidence="4">
    <location>
        <begin position="115"/>
        <end position="223"/>
    </location>
</feature>
<evidence type="ECO:0000313" key="6">
    <source>
        <dbReference type="Proteomes" id="UP001601303"/>
    </source>
</evidence>
<gene>
    <name evidence="5" type="ORF">ACFYNQ_10045</name>
</gene>
<feature type="transmembrane region" description="Helical" evidence="3">
    <location>
        <begin position="12"/>
        <end position="32"/>
    </location>
</feature>
<evidence type="ECO:0000259" key="4">
    <source>
        <dbReference type="Pfam" id="PF01478"/>
    </source>
</evidence>